<protein>
    <submittedName>
        <fullName evidence="1">Uncharacterized protein</fullName>
    </submittedName>
</protein>
<keyword evidence="2" id="KW-1185">Reference proteome</keyword>
<reference evidence="1 2" key="1">
    <citation type="journal article" date="2015" name="Virus Res.">
        <title>Unraveling the genome structure of cyanobacterial podovirus A-4L with long direct terminal repeats.</title>
        <authorList>
            <person name="Ou T."/>
            <person name="Liao X.Y."/>
            <person name="Gao X.C."/>
            <person name="Xu X.D."/>
            <person name="Zhang Q.Y."/>
        </authorList>
    </citation>
    <scope>NUCLEOTIDE SEQUENCE [LARGE SCALE GENOMIC DNA]</scope>
</reference>
<organism evidence="1 2">
    <name type="scientific">Anabaena phage A-4L</name>
    <dbReference type="NCBI Taxonomy" id="1357732"/>
    <lineage>
        <taxon>Viruses</taxon>
        <taxon>Duplodnaviria</taxon>
        <taxon>Heunggongvirae</taxon>
        <taxon>Uroviricota</taxon>
        <taxon>Caudoviricetes</taxon>
        <taxon>Saffermanviridae</taxon>
        <taxon>Kozyakovvirus</taxon>
        <taxon>Kozyakovvirus A4L</taxon>
    </lineage>
</organism>
<evidence type="ECO:0000313" key="1">
    <source>
        <dbReference type="EMBL" id="AGR48531.1"/>
    </source>
</evidence>
<dbReference type="GeneID" id="19686295"/>
<proteinExistence type="predicted"/>
<dbReference type="Proteomes" id="UP000027000">
    <property type="component" value="Segment"/>
</dbReference>
<dbReference type="RefSeq" id="YP_009042774.1">
    <property type="nucleotide sequence ID" value="NC_024358.1"/>
</dbReference>
<evidence type="ECO:0000313" key="2">
    <source>
        <dbReference type="Proteomes" id="UP000027000"/>
    </source>
</evidence>
<dbReference type="KEGG" id="vg:19686295"/>
<dbReference type="EMBL" id="KF356198">
    <property type="protein sequence ID" value="AGR48531.1"/>
    <property type="molecule type" value="Genomic_DNA"/>
</dbReference>
<sequence length="87" mass="10316">MLTNTVPFAIQILSRTNDREGNPYRLVVIYNSDMNTIQVVSFRSGRYMDFVYSMSDCRRLPEYHLSPSEYNKVAREYIERQLLTNKV</sequence>
<gene>
    <name evidence="1" type="ORF">A4L_04</name>
</gene>
<accession>A0A059PY37</accession>
<name>A0A059PY37_9CAUD</name>